<dbReference type="Proteomes" id="UP000249590">
    <property type="component" value="Unassembled WGS sequence"/>
</dbReference>
<organism evidence="3 4">
    <name type="scientific">Acuticoccus sediminis</name>
    <dbReference type="NCBI Taxonomy" id="2184697"/>
    <lineage>
        <taxon>Bacteria</taxon>
        <taxon>Pseudomonadati</taxon>
        <taxon>Pseudomonadota</taxon>
        <taxon>Alphaproteobacteria</taxon>
        <taxon>Hyphomicrobiales</taxon>
        <taxon>Amorphaceae</taxon>
        <taxon>Acuticoccus</taxon>
    </lineage>
</organism>
<dbReference type="AlphaFoldDB" id="A0A8B2NTN7"/>
<protein>
    <recommendedName>
        <fullName evidence="2">Iminophenyl-pyruvate dimer synthase domain-containing protein</fullName>
    </recommendedName>
</protein>
<evidence type="ECO:0000313" key="4">
    <source>
        <dbReference type="Proteomes" id="UP000249590"/>
    </source>
</evidence>
<gene>
    <name evidence="3" type="ORF">DLJ53_13225</name>
</gene>
<evidence type="ECO:0000313" key="3">
    <source>
        <dbReference type="EMBL" id="RAI02321.1"/>
    </source>
</evidence>
<evidence type="ECO:0000259" key="2">
    <source>
        <dbReference type="Pfam" id="PF12902"/>
    </source>
</evidence>
<evidence type="ECO:0000256" key="1">
    <source>
        <dbReference type="SAM" id="MobiDB-lite"/>
    </source>
</evidence>
<dbReference type="Gene3D" id="1.20.1260.10">
    <property type="match status" value="1"/>
</dbReference>
<dbReference type="InterPro" id="IPR012347">
    <property type="entry name" value="Ferritin-like"/>
</dbReference>
<proteinExistence type="predicted"/>
<keyword evidence="4" id="KW-1185">Reference proteome</keyword>
<feature type="region of interest" description="Disordered" evidence="1">
    <location>
        <begin position="1"/>
        <end position="38"/>
    </location>
</feature>
<name>A0A8B2NTN7_9HYPH</name>
<dbReference type="Pfam" id="PF12902">
    <property type="entry name" value="Ferritin-like"/>
    <property type="match status" value="1"/>
</dbReference>
<comment type="caution">
    <text evidence="3">The sequence shown here is derived from an EMBL/GenBank/DDBJ whole genome shotgun (WGS) entry which is preliminary data.</text>
</comment>
<accession>A0A8B2NTN7</accession>
<dbReference type="InterPro" id="IPR026820">
    <property type="entry name" value="VioB/RebD_dom"/>
</dbReference>
<sequence>MMPTPPPRKLYPRNSTARSHPVVAGNPVTTRPESGVDNSFPGLEFDQRNLDKRFFPGLEFELHAQAVLRTIDPARAAPIHAALAGDLPAGIVLVAVAGTFGEAAEEVAQIGPSGGLQDWRVVHDLSPGRVALALAPFGSVEPRERIVEAFVAYLAGGNPAIEVTRQGDGRLRFAFVTGERARILDDNGVIDPDEYHPGDLTRSLCSPWQYDFALCGCFYWASNKPDLVSPDADTPQIANFQRDRVNPQPIVPVTDYGTWQSLDIGEVEMIERWETLPAVFDGIEGRAMAVATAPRLPDEDVLDRATIVRALRELATVEHGLMVEYLYAYYSLDQNAFADNMESRQRVVSAAQTVLSVAIDEMRHLRWVNEMLLAVGERHELGRFETLPDIDRDGRGLTHTFSLTPLVPERLDWFITVEAPSEAFDPDAADDTIDGMYTRLLLSIEQGDAFTGEVKERLLQLIKLIIEEGQDHYQRFLRVRERLQGLDPNLYIRLTENPAPLPAAAPASVFERIANVAYAQVIELLALVFTPRNIVEADALITGARELMYNLDEAARTAAANGGAPLFILPAEPAVSGGVSMRGPVTEAAAPVPVSPAEFIKRGVAPALEAATAGLDPAADALVRSMRARVATLEERFAGFGDGGR</sequence>
<reference evidence="3 4" key="1">
    <citation type="submission" date="2018-05" db="EMBL/GenBank/DDBJ databases">
        <title>Acuticoccus sediminis sp. nov., isolated from deep-sea sediment of Indian Ocean.</title>
        <authorList>
            <person name="Liu X."/>
            <person name="Lai Q."/>
            <person name="Du Y."/>
            <person name="Sun F."/>
            <person name="Zhang X."/>
            <person name="Wang S."/>
            <person name="Shao Z."/>
        </authorList>
    </citation>
    <scope>NUCLEOTIDE SEQUENCE [LARGE SCALE GENOMIC DNA]</scope>
    <source>
        <strain evidence="3 4">PTG4-2</strain>
    </source>
</reference>
<feature type="domain" description="Iminophenyl-pyruvate dimer synthase" evidence="2">
    <location>
        <begin position="315"/>
        <end position="428"/>
    </location>
</feature>
<dbReference type="EMBL" id="QHHQ01000002">
    <property type="protein sequence ID" value="RAI02321.1"/>
    <property type="molecule type" value="Genomic_DNA"/>
</dbReference>